<evidence type="ECO:0000256" key="2">
    <source>
        <dbReference type="PIRSR" id="PIRSR000137-2"/>
    </source>
</evidence>
<keyword evidence="2 3" id="KW-0274">FAD</keyword>
<feature type="binding site" evidence="2">
    <location>
        <begin position="558"/>
        <end position="559"/>
    </location>
    <ligand>
        <name>FAD</name>
        <dbReference type="ChEBI" id="CHEBI:57692"/>
    </ligand>
</feature>
<dbReference type="Proteomes" id="UP001172673">
    <property type="component" value="Unassembled WGS sequence"/>
</dbReference>
<organism evidence="7 8">
    <name type="scientific">Cladophialophora chaetospira</name>
    <dbReference type="NCBI Taxonomy" id="386627"/>
    <lineage>
        <taxon>Eukaryota</taxon>
        <taxon>Fungi</taxon>
        <taxon>Dikarya</taxon>
        <taxon>Ascomycota</taxon>
        <taxon>Pezizomycotina</taxon>
        <taxon>Eurotiomycetes</taxon>
        <taxon>Chaetothyriomycetidae</taxon>
        <taxon>Chaetothyriales</taxon>
        <taxon>Herpotrichiellaceae</taxon>
        <taxon>Cladophialophora</taxon>
    </lineage>
</organism>
<dbReference type="InterPro" id="IPR012132">
    <property type="entry name" value="GMC_OxRdtase"/>
</dbReference>
<evidence type="ECO:0000256" key="4">
    <source>
        <dbReference type="SAM" id="SignalP"/>
    </source>
</evidence>
<gene>
    <name evidence="7" type="ORF">H2200_010456</name>
</gene>
<comment type="similarity">
    <text evidence="1 3">Belongs to the GMC oxidoreductase family.</text>
</comment>
<dbReference type="PROSITE" id="PS00624">
    <property type="entry name" value="GMC_OXRED_2"/>
    <property type="match status" value="1"/>
</dbReference>
<evidence type="ECO:0000259" key="5">
    <source>
        <dbReference type="PROSITE" id="PS00623"/>
    </source>
</evidence>
<dbReference type="Pfam" id="PF05199">
    <property type="entry name" value="GMC_oxred_C"/>
    <property type="match status" value="1"/>
</dbReference>
<proteinExistence type="inferred from homology"/>
<evidence type="ECO:0000259" key="6">
    <source>
        <dbReference type="PROSITE" id="PS00624"/>
    </source>
</evidence>
<dbReference type="Gene3D" id="3.50.50.60">
    <property type="entry name" value="FAD/NAD(P)-binding domain"/>
    <property type="match status" value="1"/>
</dbReference>
<evidence type="ECO:0000256" key="3">
    <source>
        <dbReference type="RuleBase" id="RU003968"/>
    </source>
</evidence>
<keyword evidence="3" id="KW-0285">Flavoprotein</keyword>
<keyword evidence="8" id="KW-1185">Reference proteome</keyword>
<accession>A0AA38X1I8</accession>
<dbReference type="InterPro" id="IPR000172">
    <property type="entry name" value="GMC_OxRdtase_N"/>
</dbReference>
<feature type="domain" description="Glucose-methanol-choline oxidoreductase N-terminal" evidence="6">
    <location>
        <begin position="301"/>
        <end position="315"/>
    </location>
</feature>
<dbReference type="GO" id="GO:0016614">
    <property type="term" value="F:oxidoreductase activity, acting on CH-OH group of donors"/>
    <property type="evidence" value="ECO:0007669"/>
    <property type="project" value="InterPro"/>
</dbReference>
<evidence type="ECO:0000313" key="8">
    <source>
        <dbReference type="Proteomes" id="UP001172673"/>
    </source>
</evidence>
<dbReference type="AlphaFoldDB" id="A0AA38X1I8"/>
<dbReference type="GO" id="GO:0050660">
    <property type="term" value="F:flavin adenine dinucleotide binding"/>
    <property type="evidence" value="ECO:0007669"/>
    <property type="project" value="InterPro"/>
</dbReference>
<dbReference type="Pfam" id="PF00732">
    <property type="entry name" value="GMC_oxred_N"/>
    <property type="match status" value="1"/>
</dbReference>
<dbReference type="GO" id="GO:0044550">
    <property type="term" value="P:secondary metabolite biosynthetic process"/>
    <property type="evidence" value="ECO:0007669"/>
    <property type="project" value="TreeGrafter"/>
</dbReference>
<comment type="caution">
    <text evidence="7">The sequence shown here is derived from an EMBL/GenBank/DDBJ whole genome shotgun (WGS) entry which is preliminary data.</text>
</comment>
<dbReference type="InterPro" id="IPR007867">
    <property type="entry name" value="GMC_OxRtase_C"/>
</dbReference>
<dbReference type="PANTHER" id="PTHR11552:SF115">
    <property type="entry name" value="DEHYDROGENASE XPTC-RELATED"/>
    <property type="match status" value="1"/>
</dbReference>
<evidence type="ECO:0000313" key="7">
    <source>
        <dbReference type="EMBL" id="KAJ9605066.1"/>
    </source>
</evidence>
<dbReference type="SUPFAM" id="SSF54373">
    <property type="entry name" value="FAD-linked reductases, C-terminal domain"/>
    <property type="match status" value="1"/>
</dbReference>
<dbReference type="PIRSF" id="PIRSF000137">
    <property type="entry name" value="Alcohol_oxidase"/>
    <property type="match status" value="1"/>
</dbReference>
<feature type="binding site" evidence="2">
    <location>
        <position position="259"/>
    </location>
    <ligand>
        <name>FAD</name>
        <dbReference type="ChEBI" id="CHEBI:57692"/>
    </ligand>
</feature>
<evidence type="ECO:0000256" key="1">
    <source>
        <dbReference type="ARBA" id="ARBA00010790"/>
    </source>
</evidence>
<dbReference type="PROSITE" id="PS00623">
    <property type="entry name" value="GMC_OXRED_1"/>
    <property type="match status" value="1"/>
</dbReference>
<dbReference type="PROSITE" id="PS51257">
    <property type="entry name" value="PROKAR_LIPOPROTEIN"/>
    <property type="match status" value="1"/>
</dbReference>
<dbReference type="SUPFAM" id="SSF51905">
    <property type="entry name" value="FAD/NAD(P)-binding domain"/>
    <property type="match status" value="1"/>
</dbReference>
<keyword evidence="4" id="KW-0732">Signal</keyword>
<feature type="signal peptide" evidence="4">
    <location>
        <begin position="1"/>
        <end position="17"/>
    </location>
</feature>
<dbReference type="EMBL" id="JAPDRK010000017">
    <property type="protein sequence ID" value="KAJ9605066.1"/>
    <property type="molecule type" value="Genomic_DNA"/>
</dbReference>
<feature type="domain" description="Glucose-methanol-choline oxidoreductase N-terminal" evidence="5">
    <location>
        <begin position="109"/>
        <end position="132"/>
    </location>
</feature>
<dbReference type="Gene3D" id="3.30.560.10">
    <property type="entry name" value="Glucose Oxidase, domain 3"/>
    <property type="match status" value="1"/>
</dbReference>
<protein>
    <recommendedName>
        <fullName evidence="5 6">Glucose-methanol-choline oxidoreductase N-terminal domain-containing protein</fullName>
    </recommendedName>
</protein>
<feature type="chain" id="PRO_5041290721" description="Glucose-methanol-choline oxidoreductase N-terminal domain-containing protein" evidence="4">
    <location>
        <begin position="18"/>
        <end position="626"/>
    </location>
</feature>
<reference evidence="7" key="1">
    <citation type="submission" date="2022-10" db="EMBL/GenBank/DDBJ databases">
        <title>Culturing micro-colonial fungi from biological soil crusts in the Mojave desert and describing Neophaeococcomyces mojavensis, and introducing the new genera and species Taxawa tesnikishii.</title>
        <authorList>
            <person name="Kurbessoian T."/>
            <person name="Stajich J.E."/>
        </authorList>
    </citation>
    <scope>NUCLEOTIDE SEQUENCE</scope>
    <source>
        <strain evidence="7">TK_41</strain>
    </source>
</reference>
<comment type="cofactor">
    <cofactor evidence="2">
        <name>FAD</name>
        <dbReference type="ChEBI" id="CHEBI:57692"/>
    </cofactor>
</comment>
<dbReference type="PANTHER" id="PTHR11552">
    <property type="entry name" value="GLUCOSE-METHANOL-CHOLINE GMC OXIDOREDUCTASE"/>
    <property type="match status" value="1"/>
</dbReference>
<name>A0AA38X1I8_9EURO</name>
<sequence length="626" mass="67093">MRFSEVFVFALASAACAKPIEKLKRQSIEDTYDFIIAGGGNAGLVIANRLTECPNIRVLVLEAGPLPTVVANTETLGGNQFLAGTAVDWNYYTLPQKNLNNRILNYHRGRGLGGSTTINGIYYGRGSASVFDHWVELGNEGWGWADLYPLSIKQTHFNPPNFNDTFDHSFQTWDPAAYSNGELQISFQGDVPDSNVGFIRAGEAIGIPIVNELNNGKNTGVKQGTGAIDSRLRRSSSYTAFYLPVQNRTNLDVLHYATVTGIQFTKSSNGTSIATGVSFTDQPTGQFINVNATKEVILTMGAFGSPQMLMISGIGPQAQLAANGINPVYINGNVGQHLNDHSVFSIMALVQESASVSSMFVNDTTLEAAQQQFLTDGTGPWSAPSGITNAFQKLSSATLQAIGAQAVLDAGLVNQSHVEFLYESSFYPSGLAALPGTVSTTDTFANPNVYYVTHSNLSYISLTASPLVALSRGSLTLKSSSAFDAPNIDPNYYANASDRAVAVNAFRDLRKLLAHPALSQFTIGPNNGEVQPGFTHVPANASDDVIFEYIKANTIPNWHASGTCQMLPEASGGVVDARLRVYGVQGLRIADVSIIPVLPDVNLQGPVYMIAEKAAMLIKEDYGLTC</sequence>
<dbReference type="InterPro" id="IPR036188">
    <property type="entry name" value="FAD/NAD-bd_sf"/>
</dbReference>